<proteinExistence type="predicted"/>
<dbReference type="PROSITE" id="PS51257">
    <property type="entry name" value="PROKAR_LIPOPROTEIN"/>
    <property type="match status" value="1"/>
</dbReference>
<sequence>MRTSAVRAVCTAVVLSGFVLAGCDEVNSAVEGVESAGDKAAVCTEALQIIDINPNVSPEDVAARAEEKANELRELGNQVADQTVQDTLFDMANGYLELEERKLDHMNNFSGWLERNLQNLDELRQACF</sequence>
<feature type="signal peptide" evidence="1">
    <location>
        <begin position="1"/>
        <end position="21"/>
    </location>
</feature>
<evidence type="ECO:0000256" key="1">
    <source>
        <dbReference type="SAM" id="SignalP"/>
    </source>
</evidence>
<evidence type="ECO:0000313" key="2">
    <source>
        <dbReference type="EMBL" id="OQO92904.1"/>
    </source>
</evidence>
<feature type="chain" id="PRO_5038447920" evidence="1">
    <location>
        <begin position="22"/>
        <end position="128"/>
    </location>
</feature>
<dbReference type="AlphaFoldDB" id="A0A1V9A7J7"/>
<dbReference type="Proteomes" id="UP000192591">
    <property type="component" value="Unassembled WGS sequence"/>
</dbReference>
<dbReference type="STRING" id="1962155.B1813_12330"/>
<dbReference type="RefSeq" id="WP_081191896.1">
    <property type="nucleotide sequence ID" value="NZ_MWIH01000005.1"/>
</dbReference>
<organism evidence="2 3">
    <name type="scientific">Saccharomonospora piscinae</name>
    <dbReference type="NCBI Taxonomy" id="687388"/>
    <lineage>
        <taxon>Bacteria</taxon>
        <taxon>Bacillati</taxon>
        <taxon>Actinomycetota</taxon>
        <taxon>Actinomycetes</taxon>
        <taxon>Pseudonocardiales</taxon>
        <taxon>Pseudonocardiaceae</taxon>
        <taxon>Saccharomonospora</taxon>
    </lineage>
</organism>
<dbReference type="EMBL" id="MWIH01000005">
    <property type="protein sequence ID" value="OQO92904.1"/>
    <property type="molecule type" value="Genomic_DNA"/>
</dbReference>
<accession>A0A1V9A7J7</accession>
<keyword evidence="1" id="KW-0732">Signal</keyword>
<gene>
    <name evidence="2" type="ORF">B1813_12330</name>
</gene>
<protein>
    <submittedName>
        <fullName evidence="2">Uncharacterized protein</fullName>
    </submittedName>
</protein>
<evidence type="ECO:0000313" key="3">
    <source>
        <dbReference type="Proteomes" id="UP000192591"/>
    </source>
</evidence>
<comment type="caution">
    <text evidence="2">The sequence shown here is derived from an EMBL/GenBank/DDBJ whole genome shotgun (WGS) entry which is preliminary data.</text>
</comment>
<reference evidence="2 3" key="1">
    <citation type="submission" date="2017-02" db="EMBL/GenBank/DDBJ databases">
        <title>Draft genome of Saccharomonospora sp. 154.</title>
        <authorList>
            <person name="Alonso-Carmona G.S."/>
            <person name="De La Haba R."/>
            <person name="Vera-Gargallo B."/>
            <person name="Sandoval-Trujillo A.H."/>
            <person name="Ramirez-Duran N."/>
            <person name="Ventosa A."/>
        </authorList>
    </citation>
    <scope>NUCLEOTIDE SEQUENCE [LARGE SCALE GENOMIC DNA]</scope>
    <source>
        <strain evidence="2 3">LRS4.154</strain>
    </source>
</reference>
<keyword evidence="3" id="KW-1185">Reference proteome</keyword>
<name>A0A1V9A7J7_SACPI</name>